<dbReference type="SUPFAM" id="SSF47874">
    <property type="entry name" value="Annexin"/>
    <property type="match status" value="1"/>
</dbReference>
<name>A0ABQ8EFW1_BRANA</name>
<dbReference type="InterPro" id="IPR009118">
    <property type="entry name" value="AnnexinD_plant"/>
</dbReference>
<dbReference type="Gene3D" id="1.10.220.10">
    <property type="entry name" value="Annexin"/>
    <property type="match status" value="4"/>
</dbReference>
<dbReference type="InterPro" id="IPR037104">
    <property type="entry name" value="Annexin_sf"/>
</dbReference>
<dbReference type="Pfam" id="PF00191">
    <property type="entry name" value="Annexin"/>
    <property type="match status" value="3"/>
</dbReference>
<feature type="non-terminal residue" evidence="6">
    <location>
        <position position="1"/>
    </location>
</feature>
<protein>
    <recommendedName>
        <fullName evidence="8">Annexin</fullName>
    </recommendedName>
</protein>
<dbReference type="Proteomes" id="UP000824890">
    <property type="component" value="Unassembled WGS sequence"/>
</dbReference>
<keyword evidence="2" id="KW-0677">Repeat</keyword>
<keyword evidence="5" id="KW-0111">Calcium/phospholipid-binding</keyword>
<dbReference type="InterPro" id="IPR018252">
    <property type="entry name" value="Annexin_repeat_CS"/>
</dbReference>
<dbReference type="PROSITE" id="PS00223">
    <property type="entry name" value="ANNEXIN_1"/>
    <property type="match status" value="1"/>
</dbReference>
<comment type="caution">
    <text evidence="6">The sequence shown here is derived from an EMBL/GenBank/DDBJ whole genome shotgun (WGS) entry which is preliminary data.</text>
</comment>
<accession>A0ABQ8EFW1</accession>
<evidence type="ECO:0000256" key="2">
    <source>
        <dbReference type="ARBA" id="ARBA00022737"/>
    </source>
</evidence>
<sequence>SEDVPLHCIHYNYRQRKERERERSSLNPTMASLKVPTNVPLPEEDAEQLHKAFAGWGTNEKLIISILAHRTSAQRSLIRSAYAAAYNEDLLKALDKELSSDFERDAFLAKESTKMFTKNNWVLVEIACTRCPLDLFKVKQAYQARYKKSLEEDVAQHTSGDLRKLLLPLVSTFRYEGDEVNMRLARSEAKLLHEKVSEKAFSDDDFIRILTTRSKAQLAAITCLTYPEKHFEKVLRLAINKMGTDEWALTRVVTTRTEVDMERIKEEYQRRNSIPLHHAVAKDTSGDYEDMLVSLLGHGDYPETGTGLESLRRSMIPGAGDAYSRRRWSPSTTLLLSTVISLSIVHFVPLLIRVRNRRKGLSTDLLLEISASASLLTSSRPIWWVVSPTTNREDSLATAALGLSETSSSELPSNCPQTCLDFADPKNLLVLLVSHHLVAPSCDVVNLLVLTILKPRTLEFFVVSFDGLKLTRAGSSVNSPAPLSTIYVNPATDVGGTPLRRPDLFLKSLRRQASSSDIPLPRSILSILHVWPPPPFRLCKLGLKRLHEDPYHQPLQTYLLSQRFANLASDVGGNSLRHTVLSHMFMNMTSDVSGNPLRPPALSHQKLVRPICRRIILTSSSVVEITLLPCLPSMNGENFSDSFPSFSCSLLTGLLLYGAVRTGPEGAIETTSVFLVGEDCLSTSLVTISQLSNFAVEALLTHSNLILNSLSTSYEDLLCLFLIAIIVHELSTRGCLVLFWLCSPCI</sequence>
<evidence type="ECO:0000313" key="6">
    <source>
        <dbReference type="EMBL" id="KAH0940308.1"/>
    </source>
</evidence>
<evidence type="ECO:0000256" key="3">
    <source>
        <dbReference type="ARBA" id="ARBA00022837"/>
    </source>
</evidence>
<evidence type="ECO:0008006" key="8">
    <source>
        <dbReference type="Google" id="ProtNLM"/>
    </source>
</evidence>
<evidence type="ECO:0000256" key="5">
    <source>
        <dbReference type="ARBA" id="ARBA00023302"/>
    </source>
</evidence>
<proteinExistence type="predicted"/>
<keyword evidence="4" id="KW-0041">Annexin</keyword>
<gene>
    <name evidence="6" type="ORF">HID58_007769</name>
</gene>
<evidence type="ECO:0000313" key="7">
    <source>
        <dbReference type="Proteomes" id="UP000824890"/>
    </source>
</evidence>
<dbReference type="EMBL" id="JAGKQM010000002">
    <property type="protein sequence ID" value="KAH0940308.1"/>
    <property type="molecule type" value="Genomic_DNA"/>
</dbReference>
<evidence type="ECO:0000256" key="1">
    <source>
        <dbReference type="ARBA" id="ARBA00022723"/>
    </source>
</evidence>
<dbReference type="PRINTS" id="PR01814">
    <property type="entry name" value="ANNEXINPLANT"/>
</dbReference>
<reference evidence="6 7" key="1">
    <citation type="submission" date="2021-05" db="EMBL/GenBank/DDBJ databases">
        <title>Genome Assembly of Synthetic Allotetraploid Brassica napus Reveals Homoeologous Exchanges between Subgenomes.</title>
        <authorList>
            <person name="Davis J.T."/>
        </authorList>
    </citation>
    <scope>NUCLEOTIDE SEQUENCE [LARGE SCALE GENOMIC DNA]</scope>
    <source>
        <strain evidence="7">cv. Da-Ae</strain>
        <tissue evidence="6">Seedling</tissue>
    </source>
</reference>
<keyword evidence="3" id="KW-0106">Calcium</keyword>
<keyword evidence="7" id="KW-1185">Reference proteome</keyword>
<evidence type="ECO:0000256" key="4">
    <source>
        <dbReference type="ARBA" id="ARBA00023216"/>
    </source>
</evidence>
<dbReference type="PROSITE" id="PS51897">
    <property type="entry name" value="ANNEXIN_2"/>
    <property type="match status" value="3"/>
</dbReference>
<organism evidence="6 7">
    <name type="scientific">Brassica napus</name>
    <name type="common">Rape</name>
    <dbReference type="NCBI Taxonomy" id="3708"/>
    <lineage>
        <taxon>Eukaryota</taxon>
        <taxon>Viridiplantae</taxon>
        <taxon>Streptophyta</taxon>
        <taxon>Embryophyta</taxon>
        <taxon>Tracheophyta</taxon>
        <taxon>Spermatophyta</taxon>
        <taxon>Magnoliopsida</taxon>
        <taxon>eudicotyledons</taxon>
        <taxon>Gunneridae</taxon>
        <taxon>Pentapetalae</taxon>
        <taxon>rosids</taxon>
        <taxon>malvids</taxon>
        <taxon>Brassicales</taxon>
        <taxon>Brassicaceae</taxon>
        <taxon>Brassiceae</taxon>
        <taxon>Brassica</taxon>
    </lineage>
</organism>
<dbReference type="PANTHER" id="PTHR10502:SF218">
    <property type="entry name" value="ANNEXIN"/>
    <property type="match status" value="1"/>
</dbReference>
<dbReference type="InterPro" id="IPR018502">
    <property type="entry name" value="Annexin_repeat"/>
</dbReference>
<keyword evidence="1" id="KW-0479">Metal-binding</keyword>
<dbReference type="SMART" id="SM00335">
    <property type="entry name" value="ANX"/>
    <property type="match status" value="3"/>
</dbReference>
<dbReference type="PANTHER" id="PTHR10502">
    <property type="entry name" value="ANNEXIN"/>
    <property type="match status" value="1"/>
</dbReference>